<dbReference type="EMBL" id="JAQQFN010000001">
    <property type="protein sequence ID" value="MFL9881698.1"/>
    <property type="molecule type" value="Genomic_DNA"/>
</dbReference>
<accession>A0ABW8ZHD4</accession>
<dbReference type="RefSeq" id="WP_408325658.1">
    <property type="nucleotide sequence ID" value="NZ_JAQQFH010000001.1"/>
</dbReference>
<gene>
    <name evidence="1" type="ORF">PQR66_01570</name>
</gene>
<reference evidence="1 2" key="1">
    <citation type="journal article" date="2024" name="Chem. Sci.">
        <title>Discovery of megapolipeptins by genome mining of a Burkholderiales bacteria collection.</title>
        <authorList>
            <person name="Paulo B.S."/>
            <person name="Recchia M.J.J."/>
            <person name="Lee S."/>
            <person name="Fergusson C.H."/>
            <person name="Romanowski S.B."/>
            <person name="Hernandez A."/>
            <person name="Krull N."/>
            <person name="Liu D.Y."/>
            <person name="Cavanagh H."/>
            <person name="Bos A."/>
            <person name="Gray C.A."/>
            <person name="Murphy B.T."/>
            <person name="Linington R.G."/>
            <person name="Eustaquio A.S."/>
        </authorList>
    </citation>
    <scope>NUCLEOTIDE SEQUENCE [LARGE SCALE GENOMIC DNA]</scope>
    <source>
        <strain evidence="1 2">RL16-012-BIC-B</strain>
    </source>
</reference>
<dbReference type="Proteomes" id="UP001629249">
    <property type="component" value="Unassembled WGS sequence"/>
</dbReference>
<proteinExistence type="predicted"/>
<protein>
    <submittedName>
        <fullName evidence="1">Uncharacterized protein</fullName>
    </submittedName>
</protein>
<evidence type="ECO:0000313" key="2">
    <source>
        <dbReference type="Proteomes" id="UP001629249"/>
    </source>
</evidence>
<sequence>MTLIQARAGSLKGAVEFAEGRRMLEELGLLEETVNLVEERSAGVGFRQVIEAARNLTLLPGDNNVLKDDDAS</sequence>
<comment type="caution">
    <text evidence="1">The sequence shown here is derived from an EMBL/GenBank/DDBJ whole genome shotgun (WGS) entry which is preliminary data.</text>
</comment>
<organism evidence="1 2">
    <name type="scientific">Paraburkholderia agricolaris</name>
    <dbReference type="NCBI Taxonomy" id="2152888"/>
    <lineage>
        <taxon>Bacteria</taxon>
        <taxon>Pseudomonadati</taxon>
        <taxon>Pseudomonadota</taxon>
        <taxon>Betaproteobacteria</taxon>
        <taxon>Burkholderiales</taxon>
        <taxon>Burkholderiaceae</taxon>
        <taxon>Paraburkholderia</taxon>
    </lineage>
</organism>
<keyword evidence="2" id="KW-1185">Reference proteome</keyword>
<evidence type="ECO:0000313" key="1">
    <source>
        <dbReference type="EMBL" id="MFL9881698.1"/>
    </source>
</evidence>
<name>A0ABW8ZHD4_9BURK</name>